<evidence type="ECO:0000256" key="4">
    <source>
        <dbReference type="ARBA" id="ARBA00023163"/>
    </source>
</evidence>
<dbReference type="SUPFAM" id="SSF46785">
    <property type="entry name" value="Winged helix' DNA-binding domain"/>
    <property type="match status" value="1"/>
</dbReference>
<evidence type="ECO:0000256" key="2">
    <source>
        <dbReference type="ARBA" id="ARBA00023015"/>
    </source>
</evidence>
<dbReference type="PANTHER" id="PTHR30346:SF0">
    <property type="entry name" value="HCA OPERON TRANSCRIPTIONAL ACTIVATOR HCAR"/>
    <property type="match status" value="1"/>
</dbReference>
<organism evidence="6 7">
    <name type="scientific">Blautia hansenii</name>
    <name type="common">Ruminococcus hansenii</name>
    <dbReference type="NCBI Taxonomy" id="1322"/>
    <lineage>
        <taxon>Bacteria</taxon>
        <taxon>Bacillati</taxon>
        <taxon>Bacillota</taxon>
        <taxon>Clostridia</taxon>
        <taxon>Lachnospirales</taxon>
        <taxon>Lachnospiraceae</taxon>
        <taxon>Blautia</taxon>
    </lineage>
</organism>
<dbReference type="CDD" id="cd05466">
    <property type="entry name" value="PBP2_LTTR_substrate"/>
    <property type="match status" value="1"/>
</dbReference>
<sequence length="285" mass="32801">MLDLNELEQLIAFADTGTLSKVAEDFHISTPSVTRSMKNVEEAFGVPLFHRTKNRIELNETGSMAVEYARKVLDEAEHAVRRVREYNARRKTITVKSCAPAPLWKLLMQLNGRYPEMTISSGIGQNEEVLEALKRQECDFAILPFMIQDEHFVIKEYMKEKLFFCVPKNHELARYKELSFQIINGFNFLLRSELGFWDTICRKKMPASRFLVQTDEFTMNELIKSSSLPCFVTDAVMSQGAIDTEKRVAIPMTDSEVNVTFYLAVRKKKACASVCHKEYTSFFDC</sequence>
<comment type="similarity">
    <text evidence="1">Belongs to the LysR transcriptional regulatory family.</text>
</comment>
<dbReference type="PANTHER" id="PTHR30346">
    <property type="entry name" value="TRANSCRIPTIONAL DUAL REGULATOR HCAR-RELATED"/>
    <property type="match status" value="1"/>
</dbReference>
<gene>
    <name evidence="6" type="ORF">G5A70_10510</name>
</gene>
<dbReference type="InterPro" id="IPR005119">
    <property type="entry name" value="LysR_subst-bd"/>
</dbReference>
<name>A0ABX2I837_BLAHA</name>
<evidence type="ECO:0000259" key="5">
    <source>
        <dbReference type="PROSITE" id="PS50931"/>
    </source>
</evidence>
<comment type="caution">
    <text evidence="6">The sequence shown here is derived from an EMBL/GenBank/DDBJ whole genome shotgun (WGS) entry which is preliminary data.</text>
</comment>
<dbReference type="SUPFAM" id="SSF53850">
    <property type="entry name" value="Periplasmic binding protein-like II"/>
    <property type="match status" value="1"/>
</dbReference>
<dbReference type="Pfam" id="PF00126">
    <property type="entry name" value="HTH_1"/>
    <property type="match status" value="1"/>
</dbReference>
<dbReference type="InterPro" id="IPR000847">
    <property type="entry name" value="LysR_HTH_N"/>
</dbReference>
<evidence type="ECO:0000313" key="7">
    <source>
        <dbReference type="Proteomes" id="UP000822142"/>
    </source>
</evidence>
<proteinExistence type="inferred from homology"/>
<keyword evidence="2" id="KW-0805">Transcription regulation</keyword>
<dbReference type="EMBL" id="JAAITA010000013">
    <property type="protein sequence ID" value="NSJ86591.1"/>
    <property type="molecule type" value="Genomic_DNA"/>
</dbReference>
<evidence type="ECO:0000313" key="6">
    <source>
        <dbReference type="EMBL" id="NSJ86591.1"/>
    </source>
</evidence>
<dbReference type="InterPro" id="IPR036390">
    <property type="entry name" value="WH_DNA-bd_sf"/>
</dbReference>
<evidence type="ECO:0000256" key="3">
    <source>
        <dbReference type="ARBA" id="ARBA00023125"/>
    </source>
</evidence>
<dbReference type="InterPro" id="IPR036388">
    <property type="entry name" value="WH-like_DNA-bd_sf"/>
</dbReference>
<dbReference type="Gene3D" id="1.10.10.10">
    <property type="entry name" value="Winged helix-like DNA-binding domain superfamily/Winged helix DNA-binding domain"/>
    <property type="match status" value="1"/>
</dbReference>
<dbReference type="PROSITE" id="PS50931">
    <property type="entry name" value="HTH_LYSR"/>
    <property type="match status" value="1"/>
</dbReference>
<dbReference type="Gene3D" id="3.40.190.290">
    <property type="match status" value="1"/>
</dbReference>
<keyword evidence="7" id="KW-1185">Reference proteome</keyword>
<evidence type="ECO:0000256" key="1">
    <source>
        <dbReference type="ARBA" id="ARBA00009437"/>
    </source>
</evidence>
<dbReference type="Proteomes" id="UP000822142">
    <property type="component" value="Unassembled WGS sequence"/>
</dbReference>
<accession>A0ABX2I837</accession>
<protein>
    <submittedName>
        <fullName evidence="6">LysR family transcriptional regulator</fullName>
    </submittedName>
</protein>
<reference evidence="6 7" key="1">
    <citation type="journal article" date="2020" name="Cell Host Microbe">
        <title>Functional and Genomic Variation between Human-Derived Isolates of Lachnospiraceae Reveals Inter- and Intra-Species Diversity.</title>
        <authorList>
            <person name="Sorbara M.T."/>
            <person name="Littmann E.R."/>
            <person name="Fontana E."/>
            <person name="Moody T.U."/>
            <person name="Kohout C.E."/>
            <person name="Gjonbalaj M."/>
            <person name="Eaton V."/>
            <person name="Seok R."/>
            <person name="Leiner I.M."/>
            <person name="Pamer E.G."/>
        </authorList>
    </citation>
    <scope>NUCLEOTIDE SEQUENCE [LARGE SCALE GENOMIC DNA]</scope>
    <source>
        <strain evidence="6 7">MSK.15.26</strain>
    </source>
</reference>
<keyword evidence="3" id="KW-0238">DNA-binding</keyword>
<dbReference type="Pfam" id="PF03466">
    <property type="entry name" value="LysR_substrate"/>
    <property type="match status" value="1"/>
</dbReference>
<feature type="domain" description="HTH lysR-type" evidence="5">
    <location>
        <begin position="2"/>
        <end position="59"/>
    </location>
</feature>
<dbReference type="RefSeq" id="WP_173749602.1">
    <property type="nucleotide sequence ID" value="NZ_JAAITA010000013.1"/>
</dbReference>
<keyword evidence="4" id="KW-0804">Transcription</keyword>